<dbReference type="Proteomes" id="UP000315303">
    <property type="component" value="Unassembled WGS sequence"/>
</dbReference>
<comment type="caution">
    <text evidence="1">The sequence shown here is derived from an EMBL/GenBank/DDBJ whole genome shotgun (WGS) entry which is preliminary data.</text>
</comment>
<dbReference type="AlphaFoldDB" id="A0A502KRX2"/>
<dbReference type="EMBL" id="SAWY01000027">
    <property type="protein sequence ID" value="TPH13944.1"/>
    <property type="molecule type" value="Genomic_DNA"/>
</dbReference>
<reference evidence="1 2" key="1">
    <citation type="submission" date="2019-01" db="EMBL/GenBank/DDBJ databases">
        <title>Litorilituus lipolytica sp. nov., isolated from intertidal sand of the Yellow Sea in China.</title>
        <authorList>
            <person name="Liu A."/>
        </authorList>
    </citation>
    <scope>NUCLEOTIDE SEQUENCE [LARGE SCALE GENOMIC DNA]</scope>
    <source>
        <strain evidence="1 2">RZ04</strain>
    </source>
</reference>
<evidence type="ECO:0008006" key="3">
    <source>
        <dbReference type="Google" id="ProtNLM"/>
    </source>
</evidence>
<accession>A0A502KRX2</accession>
<dbReference type="OrthoDB" id="9796831at2"/>
<evidence type="ECO:0000313" key="2">
    <source>
        <dbReference type="Proteomes" id="UP000315303"/>
    </source>
</evidence>
<name>A0A502KRX2_9GAMM</name>
<sequence length="243" mass="28426">MANHILLVFEGEKTEKLVFQSFKEHFLNESENTVVYGVYCSEIYSLYHRLHKDPDLDFFFYLKEKPQNTDLLKDVKSSDVSEIYLFFDFDGHATAADDKKLQAMLEHFDEETENGKLYISYPMVEAIRHLSTSVEFQNVVVNARNNIKYKGLVHKEGDQLLRDLSALSFSQWQYIIDEHCKKLNYLVNDVFSLPTDYISQSSIFEIQQKKYLNSQSSVAVLSAFPIFIADYYGYKKINEILKK</sequence>
<protein>
    <recommendedName>
        <fullName evidence="3">DUF4276 family protein</fullName>
    </recommendedName>
</protein>
<proteinExistence type="predicted"/>
<keyword evidence="2" id="KW-1185">Reference proteome</keyword>
<gene>
    <name evidence="1" type="ORF">EPA86_12570</name>
</gene>
<organism evidence="1 2">
    <name type="scientific">Litorilituus lipolyticus</name>
    <dbReference type="NCBI Taxonomy" id="2491017"/>
    <lineage>
        <taxon>Bacteria</taxon>
        <taxon>Pseudomonadati</taxon>
        <taxon>Pseudomonadota</taxon>
        <taxon>Gammaproteobacteria</taxon>
        <taxon>Alteromonadales</taxon>
        <taxon>Colwelliaceae</taxon>
        <taxon>Litorilituus</taxon>
    </lineage>
</organism>
<dbReference type="RefSeq" id="WP_140604116.1">
    <property type="nucleotide sequence ID" value="NZ_SAWY01000027.1"/>
</dbReference>
<evidence type="ECO:0000313" key="1">
    <source>
        <dbReference type="EMBL" id="TPH13944.1"/>
    </source>
</evidence>